<dbReference type="GO" id="GO:0005840">
    <property type="term" value="C:ribosome"/>
    <property type="evidence" value="ECO:0007669"/>
    <property type="project" value="UniProtKB-KW"/>
</dbReference>
<dbReference type="EMBL" id="CADCTI010000238">
    <property type="protein sequence ID" value="CAA9265078.1"/>
    <property type="molecule type" value="Genomic_DNA"/>
</dbReference>
<name>A0A6J4IZV9_9ACTN</name>
<dbReference type="AlphaFoldDB" id="A0A6J4IZV9"/>
<proteinExistence type="predicted"/>
<sequence length="88" mass="9682">EAGPGGPQPPRRRCDLPGARRGPSLPQHDAGPALADPVQPRPPREDDDRAPHERAARRQQRPRCRREAARGHAQDGRVEQGLRALPLV</sequence>
<feature type="non-terminal residue" evidence="2">
    <location>
        <position position="1"/>
    </location>
</feature>
<feature type="region of interest" description="Disordered" evidence="1">
    <location>
        <begin position="1"/>
        <end position="88"/>
    </location>
</feature>
<keyword evidence="2" id="KW-0687">Ribonucleoprotein</keyword>
<organism evidence="2">
    <name type="scientific">uncultured Blastococcus sp</name>
    <dbReference type="NCBI Taxonomy" id="217144"/>
    <lineage>
        <taxon>Bacteria</taxon>
        <taxon>Bacillati</taxon>
        <taxon>Actinomycetota</taxon>
        <taxon>Actinomycetes</taxon>
        <taxon>Geodermatophilales</taxon>
        <taxon>Geodermatophilaceae</taxon>
        <taxon>Blastococcus</taxon>
        <taxon>environmental samples</taxon>
    </lineage>
</organism>
<evidence type="ECO:0000313" key="2">
    <source>
        <dbReference type="EMBL" id="CAA9265078.1"/>
    </source>
</evidence>
<accession>A0A6J4IZV9</accession>
<evidence type="ECO:0000256" key="1">
    <source>
        <dbReference type="SAM" id="MobiDB-lite"/>
    </source>
</evidence>
<reference evidence="2" key="1">
    <citation type="submission" date="2020-02" db="EMBL/GenBank/DDBJ databases">
        <authorList>
            <person name="Meier V. D."/>
        </authorList>
    </citation>
    <scope>NUCLEOTIDE SEQUENCE</scope>
    <source>
        <strain evidence="2">AVDCRST_MAG57</strain>
    </source>
</reference>
<protein>
    <submittedName>
        <fullName evidence="2">SSU ribosomal protein S7p (S5e)</fullName>
    </submittedName>
</protein>
<gene>
    <name evidence="2" type="ORF">AVDCRST_MAG57-2858</name>
</gene>
<feature type="compositionally biased region" description="Basic and acidic residues" evidence="1">
    <location>
        <begin position="65"/>
        <end position="80"/>
    </location>
</feature>
<keyword evidence="2" id="KW-0689">Ribosomal protein</keyword>
<feature type="compositionally biased region" description="Basic and acidic residues" evidence="1">
    <location>
        <begin position="42"/>
        <end position="56"/>
    </location>
</feature>
<feature type="non-terminal residue" evidence="2">
    <location>
        <position position="88"/>
    </location>
</feature>